<dbReference type="Proteomes" id="UP000182902">
    <property type="component" value="Unassembled WGS sequence"/>
</dbReference>
<feature type="transmembrane region" description="Helical" evidence="6">
    <location>
        <begin position="466"/>
        <end position="487"/>
    </location>
</feature>
<evidence type="ECO:0000256" key="1">
    <source>
        <dbReference type="ARBA" id="ARBA00004651"/>
    </source>
</evidence>
<dbReference type="PANTHER" id="PTHR30287:SF2">
    <property type="entry name" value="BLL1001 PROTEIN"/>
    <property type="match status" value="1"/>
</dbReference>
<sequence length="827" mass="89328">MAVWSREMRVFYWALRALLSHWRRHPVQFFSVLTGLWLATALLTGVQALNSQARDSYARASQLIGGEPQASLSAPDGASFPQALFAELRRAGWPVSPVVQGRLQLKGHEELRLQLMGIEPLSLPGGGAVAGQRLSQAQMLGFFNPPGQTWIAAQTLQALGLQAGEQPLTVSGQRLPPLQVQPDMAPGLLLTDIGFAQPLLDMPGRLSRLLVDKAFAATQPTPPAALQLKQGEDNNLSRLTESFHLNLDALGFLSFVVGLFIVHAAIGLALEQRRGLLRTLRACGVSARLLIVSLAVELGVLSLLGGVLGVISGYLLASLLLPDVAASLRGLYGAEVAGQLNLSPWWWLAGLGLSLLGALLAGAGSLWRAARLPLLALANAQAWHEAHGRWLRRQGGVAATALAIALLALWWGNSLAAGFVLMAALLLSAALGLPVVLNGLLTAVLGRSRSVLGQWFLADCRQQLPALSLALMALLLALAANIGAGSMTSGFRQTFNNWLEQRLTAELYLNPQNPAQAEQLSSWLAQQPLVQAVLPTWQVAVQLQGWPADVFGVVDDPTYRQHWPLLQAASAPWDQLLQGDSVMLSEQLARRLNVRLGDAIQLPTPQGVWSPTVVGVYADYGNPKGHLLVNSQHLLAHWPGLAPARFNLRVLPGNVPALVQEVRRAFALEDSRIVDQQQLKGWSSQVFERTFAATAALNSLTLGVAGVALFISLLTQSQSRLGQLAPLWALGVTRRQLMLLNLGQTWLLAVLTLVLALPLGLLLAWCLDAVINVQAFGWRLPLQVFPWQLAQLLGLAMLATLLASAWPLWQLYRSRPADLLRTFANED</sequence>
<feature type="domain" description="ABC3 transporter permease C-terminal" evidence="7">
    <location>
        <begin position="250"/>
        <end position="373"/>
    </location>
</feature>
<dbReference type="EMBL" id="FNOX01000006">
    <property type="protein sequence ID" value="SDY94688.1"/>
    <property type="molecule type" value="Genomic_DNA"/>
</dbReference>
<feature type="transmembrane region" description="Helical" evidence="6">
    <location>
        <begin position="745"/>
        <end position="765"/>
    </location>
</feature>
<protein>
    <submittedName>
        <fullName evidence="9">Putative ABC transport system permease protein</fullName>
    </submittedName>
</protein>
<evidence type="ECO:0000256" key="2">
    <source>
        <dbReference type="ARBA" id="ARBA00022475"/>
    </source>
</evidence>
<feature type="transmembrane region" description="Helical" evidence="6">
    <location>
        <begin position="290"/>
        <end position="317"/>
    </location>
</feature>
<keyword evidence="3 6" id="KW-0812">Transmembrane</keyword>
<keyword evidence="5 6" id="KW-0472">Membrane</keyword>
<feature type="transmembrane region" description="Helical" evidence="6">
    <location>
        <begin position="249"/>
        <end position="270"/>
    </location>
</feature>
<dbReference type="Pfam" id="PF02687">
    <property type="entry name" value="FtsX"/>
    <property type="match status" value="2"/>
</dbReference>
<evidence type="ECO:0000313" key="10">
    <source>
        <dbReference type="Proteomes" id="UP000182902"/>
    </source>
</evidence>
<dbReference type="AlphaFoldDB" id="A0A1H3P0S5"/>
<feature type="domain" description="ABC3 transporter permease C-terminal" evidence="7">
    <location>
        <begin position="699"/>
        <end position="814"/>
    </location>
</feature>
<evidence type="ECO:0000259" key="7">
    <source>
        <dbReference type="Pfam" id="PF02687"/>
    </source>
</evidence>
<evidence type="ECO:0000256" key="3">
    <source>
        <dbReference type="ARBA" id="ARBA00022692"/>
    </source>
</evidence>
<dbReference type="Pfam" id="PF12704">
    <property type="entry name" value="MacB_PCD"/>
    <property type="match status" value="1"/>
</dbReference>
<reference evidence="9 10" key="1">
    <citation type="submission" date="2016-10" db="EMBL/GenBank/DDBJ databases">
        <authorList>
            <person name="de Groot N.N."/>
        </authorList>
    </citation>
    <scope>NUCLEOTIDE SEQUENCE [LARGE SCALE GENOMIC DNA]</scope>
    <source>
        <strain evidence="9 10">ICMP 14252</strain>
    </source>
</reference>
<gene>
    <name evidence="9" type="ORF">SAMN05216247_10615</name>
</gene>
<dbReference type="InterPro" id="IPR003838">
    <property type="entry name" value="ABC3_permease_C"/>
</dbReference>
<accession>A0A1H3P0S5</accession>
<dbReference type="InterPro" id="IPR025857">
    <property type="entry name" value="MacB_PCD"/>
</dbReference>
<comment type="subcellular location">
    <subcellularLocation>
        <location evidence="1">Cell membrane</location>
        <topology evidence="1">Multi-pass membrane protein</topology>
    </subcellularLocation>
</comment>
<feature type="transmembrane region" description="Helical" evidence="6">
    <location>
        <begin position="691"/>
        <end position="714"/>
    </location>
</feature>
<evidence type="ECO:0000259" key="8">
    <source>
        <dbReference type="Pfam" id="PF12704"/>
    </source>
</evidence>
<organism evidence="9 10">
    <name type="scientific">Pseudomonas salomonii</name>
    <dbReference type="NCBI Taxonomy" id="191391"/>
    <lineage>
        <taxon>Bacteria</taxon>
        <taxon>Pseudomonadati</taxon>
        <taxon>Pseudomonadota</taxon>
        <taxon>Gammaproteobacteria</taxon>
        <taxon>Pseudomonadales</taxon>
        <taxon>Pseudomonadaceae</taxon>
        <taxon>Pseudomonas</taxon>
    </lineage>
</organism>
<feature type="transmembrane region" description="Helical" evidence="6">
    <location>
        <begin position="345"/>
        <end position="367"/>
    </location>
</feature>
<feature type="transmembrane region" description="Helical" evidence="6">
    <location>
        <begin position="419"/>
        <end position="445"/>
    </location>
</feature>
<evidence type="ECO:0000313" key="9">
    <source>
        <dbReference type="EMBL" id="SDY94688.1"/>
    </source>
</evidence>
<dbReference type="PANTHER" id="PTHR30287">
    <property type="entry name" value="MEMBRANE COMPONENT OF PREDICTED ABC SUPERFAMILY METABOLITE UPTAKE TRANSPORTER"/>
    <property type="match status" value="1"/>
</dbReference>
<feature type="domain" description="MacB-like periplasmic core" evidence="8">
    <location>
        <begin position="469"/>
        <end position="622"/>
    </location>
</feature>
<dbReference type="InterPro" id="IPR038766">
    <property type="entry name" value="Membrane_comp_ABC_pdt"/>
</dbReference>
<keyword evidence="4 6" id="KW-1133">Transmembrane helix</keyword>
<name>A0A1H3P0S5_9PSED</name>
<evidence type="ECO:0000256" key="5">
    <source>
        <dbReference type="ARBA" id="ARBA00023136"/>
    </source>
</evidence>
<dbReference type="GO" id="GO:0005886">
    <property type="term" value="C:plasma membrane"/>
    <property type="evidence" value="ECO:0007669"/>
    <property type="project" value="UniProtKB-SubCell"/>
</dbReference>
<keyword evidence="2" id="KW-1003">Cell membrane</keyword>
<evidence type="ECO:0000256" key="6">
    <source>
        <dbReference type="SAM" id="Phobius"/>
    </source>
</evidence>
<feature type="transmembrane region" description="Helical" evidence="6">
    <location>
        <begin position="785"/>
        <end position="809"/>
    </location>
</feature>
<feature type="transmembrane region" description="Helical" evidence="6">
    <location>
        <begin position="395"/>
        <end position="413"/>
    </location>
</feature>
<proteinExistence type="predicted"/>
<evidence type="ECO:0000256" key="4">
    <source>
        <dbReference type="ARBA" id="ARBA00022989"/>
    </source>
</evidence>